<evidence type="ECO:0000313" key="2">
    <source>
        <dbReference type="EMBL" id="VUC25490.1"/>
    </source>
</evidence>
<evidence type="ECO:0000256" key="1">
    <source>
        <dbReference type="SAM" id="MobiDB-lite"/>
    </source>
</evidence>
<proteinExistence type="predicted"/>
<accession>A0ABY6U395</accession>
<dbReference type="EMBL" id="CABFNS010000736">
    <property type="protein sequence ID" value="VUC25490.1"/>
    <property type="molecule type" value="Genomic_DNA"/>
</dbReference>
<dbReference type="Proteomes" id="UP000766486">
    <property type="component" value="Unassembled WGS sequence"/>
</dbReference>
<feature type="region of interest" description="Disordered" evidence="1">
    <location>
        <begin position="151"/>
        <end position="170"/>
    </location>
</feature>
<keyword evidence="3" id="KW-1185">Reference proteome</keyword>
<protein>
    <submittedName>
        <fullName evidence="2">Uncharacterized protein</fullName>
    </submittedName>
</protein>
<gene>
    <name evidence="2" type="ORF">CLO192961_LOCUS171451</name>
</gene>
<reference evidence="2 3" key="1">
    <citation type="submission" date="2019-06" db="EMBL/GenBank/DDBJ databases">
        <authorList>
            <person name="Broberg M."/>
        </authorList>
    </citation>
    <scope>NUCLEOTIDE SEQUENCE [LARGE SCALE GENOMIC DNA]</scope>
</reference>
<evidence type="ECO:0000313" key="3">
    <source>
        <dbReference type="Proteomes" id="UP000766486"/>
    </source>
</evidence>
<sequence length="203" mass="21772">MRLCVRVGSADYPGRAVRNGKIKDLALLHNVVKAVHDLLDGRGLIPVVEVQDINPVCLKLRQRVSEADVKTSLVVPTGVDGVTLPILVGLVICPVTVLPQGHPLAEPGFRLFVLVVVRSVYEIAASLNIGIEQLERLLLVHAAHTVSPCAANGHGTEAQGGDPNTRSWGKDSEAAELRGRLWCGTPSRHGVVSLEVWEQSAKL</sequence>
<organism evidence="2 3">
    <name type="scientific">Bionectria ochroleuca</name>
    <name type="common">Gliocladium roseum</name>
    <dbReference type="NCBI Taxonomy" id="29856"/>
    <lineage>
        <taxon>Eukaryota</taxon>
        <taxon>Fungi</taxon>
        <taxon>Dikarya</taxon>
        <taxon>Ascomycota</taxon>
        <taxon>Pezizomycotina</taxon>
        <taxon>Sordariomycetes</taxon>
        <taxon>Hypocreomycetidae</taxon>
        <taxon>Hypocreales</taxon>
        <taxon>Bionectriaceae</taxon>
        <taxon>Clonostachys</taxon>
    </lineage>
</organism>
<name>A0ABY6U395_BIOOC</name>
<comment type="caution">
    <text evidence="2">The sequence shown here is derived from an EMBL/GenBank/DDBJ whole genome shotgun (WGS) entry which is preliminary data.</text>
</comment>